<keyword evidence="1" id="KW-1133">Transmembrane helix</keyword>
<keyword evidence="1" id="KW-0812">Transmembrane</keyword>
<evidence type="ECO:0000313" key="2">
    <source>
        <dbReference type="EMBL" id="ABD45208.1"/>
    </source>
</evidence>
<proteinExistence type="predicted"/>
<protein>
    <submittedName>
        <fullName evidence="2">Uncharacterized protein</fullName>
    </submittedName>
</protein>
<organism evidence="2 3">
    <name type="scientific">Ehrlichia chaffeensis (strain ATCC CRL-10679 / Arkansas)</name>
    <dbReference type="NCBI Taxonomy" id="205920"/>
    <lineage>
        <taxon>Bacteria</taxon>
        <taxon>Pseudomonadati</taxon>
        <taxon>Pseudomonadota</taxon>
        <taxon>Alphaproteobacteria</taxon>
        <taxon>Rickettsiales</taxon>
        <taxon>Anaplasmataceae</taxon>
        <taxon>Ehrlichia</taxon>
    </lineage>
</organism>
<reference evidence="2 3" key="1">
    <citation type="journal article" date="2006" name="PLoS Genet.">
        <title>Comparative genomics of emerging human ehrlichiosis agents.</title>
        <authorList>
            <person name="Dunning Hotopp J.C."/>
            <person name="Lin M."/>
            <person name="Madupu R."/>
            <person name="Crabtree J."/>
            <person name="Angiuoli S.V."/>
            <person name="Eisen J.A."/>
            <person name="Seshadri R."/>
            <person name="Ren Q."/>
            <person name="Wu M."/>
            <person name="Utterback T.R."/>
            <person name="Smith S."/>
            <person name="Lewis M."/>
            <person name="Khouri H."/>
            <person name="Zhang C."/>
            <person name="Niu H."/>
            <person name="Lin Q."/>
            <person name="Ohashi N."/>
            <person name="Zhi N."/>
            <person name="Nelson W."/>
            <person name="Brinkac L.M."/>
            <person name="Dodson R.J."/>
            <person name="Rosovitz M.J."/>
            <person name="Sundaram J."/>
            <person name="Daugherty S.C."/>
            <person name="Davidsen T."/>
            <person name="Durkin A.S."/>
            <person name="Gwinn M."/>
            <person name="Haft D.H."/>
            <person name="Selengut J.D."/>
            <person name="Sullivan S.A."/>
            <person name="Zafar N."/>
            <person name="Zhou L."/>
            <person name="Benahmed F."/>
            <person name="Forberger H."/>
            <person name="Halpin R."/>
            <person name="Mulligan S."/>
            <person name="Robinson J."/>
            <person name="White O."/>
            <person name="Rikihisa Y."/>
            <person name="Tettelin H."/>
        </authorList>
    </citation>
    <scope>NUCLEOTIDE SEQUENCE [LARGE SCALE GENOMIC DNA]</scope>
    <source>
        <strain evidence="3">ATCC CRL-10679 / Arkansas</strain>
    </source>
</reference>
<keyword evidence="3" id="KW-1185">Reference proteome</keyword>
<dbReference type="EMBL" id="CP000236">
    <property type="protein sequence ID" value="ABD45208.1"/>
    <property type="molecule type" value="Genomic_DNA"/>
</dbReference>
<keyword evidence="1" id="KW-0472">Membrane</keyword>
<dbReference type="AlphaFoldDB" id="Q2GGN2"/>
<dbReference type="HOGENOM" id="CLU_2915136_0_0_5"/>
<gene>
    <name evidence="2" type="ordered locus">ECH_0590</name>
</gene>
<dbReference type="KEGG" id="ech:ECH_0590"/>
<evidence type="ECO:0000313" key="3">
    <source>
        <dbReference type="Proteomes" id="UP000008320"/>
    </source>
</evidence>
<name>Q2GGN2_EHRCR</name>
<evidence type="ECO:0000256" key="1">
    <source>
        <dbReference type="SAM" id="Phobius"/>
    </source>
</evidence>
<dbReference type="Proteomes" id="UP000008320">
    <property type="component" value="Chromosome"/>
</dbReference>
<sequence>MLMYYQIKIPKYRKIKNIRFYINVYFYRRCIFPCNVRRYYAYIVMHWIKKFIISVLSFLLN</sequence>
<accession>Q2GGN2</accession>
<feature type="transmembrane region" description="Helical" evidence="1">
    <location>
        <begin position="39"/>
        <end position="60"/>
    </location>
</feature>